<gene>
    <name evidence="1" type="ORF">FGRAMPH1_01T04991</name>
</gene>
<name>A0A098D781_GIBZE</name>
<keyword evidence="3" id="KW-1185">Reference proteome</keyword>
<reference evidence="2" key="4">
    <citation type="submission" date="2017-01" db="UniProtKB">
        <authorList>
            <consortium name="EnsemblFungi"/>
        </authorList>
    </citation>
    <scope>IDENTIFICATION</scope>
    <source>
        <strain evidence="2">PH-1 / ATCC MYA-4620 / FGSC 9075 / NRRL 31084</strain>
    </source>
</reference>
<accession>A0A098D781</accession>
<dbReference type="InParanoid" id="A0A098D781"/>
<evidence type="ECO:0000313" key="1">
    <source>
        <dbReference type="EMBL" id="CEF74302.1"/>
    </source>
</evidence>
<dbReference type="AlphaFoldDB" id="A0A098D781"/>
<reference evidence="2 3" key="1">
    <citation type="journal article" date="2007" name="Science">
        <title>The Fusarium graminearum genome reveals a link between localized polymorphism and pathogen specialization.</title>
        <authorList>
            <person name="Cuomo C.A."/>
            <person name="Gueldener U."/>
            <person name="Xu J.-R."/>
            <person name="Trail F."/>
            <person name="Turgeon B.G."/>
            <person name="Di Pietro A."/>
            <person name="Walton J.D."/>
            <person name="Ma L.-J."/>
            <person name="Baker S.E."/>
            <person name="Rep M."/>
            <person name="Adam G."/>
            <person name="Antoniw J."/>
            <person name="Baldwin T."/>
            <person name="Calvo S.E."/>
            <person name="Chang Y.-L."/>
            <person name="DeCaprio D."/>
            <person name="Gale L.R."/>
            <person name="Gnerre S."/>
            <person name="Goswami R.S."/>
            <person name="Hammond-Kosack K."/>
            <person name="Harris L.J."/>
            <person name="Hilburn K."/>
            <person name="Kennell J.C."/>
            <person name="Kroken S."/>
            <person name="Magnuson J.K."/>
            <person name="Mannhaupt G."/>
            <person name="Mauceli E.W."/>
            <person name="Mewes H.-W."/>
            <person name="Mitterbauer R."/>
            <person name="Muehlbauer G."/>
            <person name="Muensterkoetter M."/>
            <person name="Nelson D."/>
            <person name="O'Donnell K."/>
            <person name="Ouellet T."/>
            <person name="Qi W."/>
            <person name="Quesneville H."/>
            <person name="Roncero M.I.G."/>
            <person name="Seong K.-Y."/>
            <person name="Tetko I.V."/>
            <person name="Urban M."/>
            <person name="Waalwijk C."/>
            <person name="Ward T.J."/>
            <person name="Yao J."/>
            <person name="Birren B.W."/>
            <person name="Kistler H.C."/>
        </authorList>
    </citation>
    <scope>NUCLEOTIDE SEQUENCE [LARGE SCALE GENOMIC DNA]</scope>
    <source>
        <strain evidence="3">ATCC MYA-4620 / CBS 123657 / FGSC 9075 / NRRL 31084 / PH-1</strain>
        <strain evidence="2">PH-1 / ATCC MYA-4620 / FGSC 9075 / NRRL 31084</strain>
    </source>
</reference>
<protein>
    <submittedName>
        <fullName evidence="1">Chromosome 1, complete genome</fullName>
    </submittedName>
</protein>
<dbReference type="EMBL" id="HG970332">
    <property type="protein sequence ID" value="CEF74302.1"/>
    <property type="molecule type" value="Genomic_DNA"/>
</dbReference>
<sequence length="68" mass="7607">MINQINYLLSTYPAIGCFAGNALDRNRHLDVSQQWPNSSRNMNNNTKVLAVRDTKSKPRVVIAQMGSS</sequence>
<accession>A0A0E0RSS7</accession>
<reference evidence="1 3" key="3">
    <citation type="journal article" date="2015" name="BMC Genomics">
        <title>The completed genome sequence of the pathogenic ascomycete fungus Fusarium graminearum.</title>
        <authorList>
            <person name="King R."/>
            <person name="Urban M."/>
            <person name="Hammond-Kosack M.C."/>
            <person name="Hassani-Pak K."/>
            <person name="Hammond-Kosack K.E."/>
        </authorList>
    </citation>
    <scope>NUCLEOTIDE SEQUENCE [LARGE SCALE GENOMIC DNA]</scope>
    <source>
        <strain evidence="3">ATCC MYA-4620 / CBS 123657 / FGSC 9075 / NRRL 31084 / PH-1</strain>
        <strain evidence="1">PH-1</strain>
    </source>
</reference>
<reference evidence="2 3" key="2">
    <citation type="journal article" date="2010" name="Nature">
        <title>Comparative genomics reveals mobile pathogenicity chromosomes in Fusarium.</title>
        <authorList>
            <person name="Ma L.J."/>
            <person name="van der Does H.C."/>
            <person name="Borkovich K.A."/>
            <person name="Coleman J.J."/>
            <person name="Daboussi M.J."/>
            <person name="Di Pietro A."/>
            <person name="Dufresne M."/>
            <person name="Freitag M."/>
            <person name="Grabherr M."/>
            <person name="Henrissat B."/>
            <person name="Houterman P.M."/>
            <person name="Kang S."/>
            <person name="Shim W.B."/>
            <person name="Woloshuk C."/>
            <person name="Xie X."/>
            <person name="Xu J.R."/>
            <person name="Antoniw J."/>
            <person name="Baker S.E."/>
            <person name="Bluhm B.H."/>
            <person name="Breakspear A."/>
            <person name="Brown D.W."/>
            <person name="Butchko R.A."/>
            <person name="Chapman S."/>
            <person name="Coulson R."/>
            <person name="Coutinho P.M."/>
            <person name="Danchin E.G."/>
            <person name="Diener A."/>
            <person name="Gale L.R."/>
            <person name="Gardiner D.M."/>
            <person name="Goff S."/>
            <person name="Hammond-Kosack K.E."/>
            <person name="Hilburn K."/>
            <person name="Hua-Van A."/>
            <person name="Jonkers W."/>
            <person name="Kazan K."/>
            <person name="Kodira C.D."/>
            <person name="Koehrsen M."/>
            <person name="Kumar L."/>
            <person name="Lee Y.H."/>
            <person name="Li L."/>
            <person name="Manners J.M."/>
            <person name="Miranda-Saavedra D."/>
            <person name="Mukherjee M."/>
            <person name="Park G."/>
            <person name="Park J."/>
            <person name="Park S.Y."/>
            <person name="Proctor R.H."/>
            <person name="Regev A."/>
            <person name="Ruiz-Roldan M.C."/>
            <person name="Sain D."/>
            <person name="Sakthikumar S."/>
            <person name="Sykes S."/>
            <person name="Schwartz D.C."/>
            <person name="Turgeon B.G."/>
            <person name="Wapinski I."/>
            <person name="Yoder O."/>
            <person name="Young S."/>
            <person name="Zeng Q."/>
            <person name="Zhou S."/>
            <person name="Galagan J."/>
            <person name="Cuomo C.A."/>
            <person name="Kistler H.C."/>
            <person name="Rep M."/>
        </authorList>
    </citation>
    <scope>GENOME REANNOTATION</scope>
    <source>
        <strain evidence="3">ATCC MYA-4620 / CBS 123657 / FGSC 9075 / NRRL 31084 / PH-1</strain>
        <strain evidence="2">PH-1 / ATCC MYA-4620 / FGSC 9075 / NRRL 31084</strain>
    </source>
</reference>
<proteinExistence type="predicted"/>
<organism evidence="1 3">
    <name type="scientific">Gibberella zeae (strain ATCC MYA-4620 / CBS 123657 / FGSC 9075 / NRRL 31084 / PH-1)</name>
    <name type="common">Wheat head blight fungus</name>
    <name type="synonym">Fusarium graminearum</name>
    <dbReference type="NCBI Taxonomy" id="229533"/>
    <lineage>
        <taxon>Eukaryota</taxon>
        <taxon>Fungi</taxon>
        <taxon>Dikarya</taxon>
        <taxon>Ascomycota</taxon>
        <taxon>Pezizomycotina</taxon>
        <taxon>Sordariomycetes</taxon>
        <taxon>Hypocreomycetidae</taxon>
        <taxon>Hypocreales</taxon>
        <taxon>Nectriaceae</taxon>
        <taxon>Fusarium</taxon>
    </lineage>
</organism>
<evidence type="ECO:0000313" key="2">
    <source>
        <dbReference type="EnsemblFungi" id="CEF74302"/>
    </source>
</evidence>
<evidence type="ECO:0000313" key="3">
    <source>
        <dbReference type="Proteomes" id="UP000070720"/>
    </source>
</evidence>
<dbReference type="Proteomes" id="UP000070720">
    <property type="component" value="Chromosome 1"/>
</dbReference>
<dbReference type="VEuPathDB" id="FungiDB:FGRAMPH1_01G04991"/>
<dbReference type="EnsemblFungi" id="CEF74302">
    <property type="protein sequence ID" value="CEF74302"/>
    <property type="gene ID" value="FGRRES_15061"/>
</dbReference>